<reference evidence="2 3" key="1">
    <citation type="journal article" date="2011" name="J. Bacteriol.">
        <title>Genome sequence of the 1,4-dioxane-degrading Pseudonocardia dioxanivorans strain CB1190.</title>
        <authorList>
            <person name="Sales C.M."/>
            <person name="Mahendra S."/>
            <person name="Grostern A."/>
            <person name="Parales R.E."/>
            <person name="Goodwin L.A."/>
            <person name="Woyke T."/>
            <person name="Nolan M."/>
            <person name="Lapidus A."/>
            <person name="Chertkov O."/>
            <person name="Ovchinnikova G."/>
            <person name="Sczyrba A."/>
            <person name="Alvarez-Cohen L."/>
        </authorList>
    </citation>
    <scope>NUCLEOTIDE SEQUENCE [LARGE SCALE GENOMIC DNA]</scope>
    <source>
        <strain evidence="3">ATCC 55486 / DSM 44775 / JCM 13855 / CB1190</strain>
    </source>
</reference>
<gene>
    <name evidence="2" type="ordered locus">Psed_5815</name>
</gene>
<name>F4D1F2_PSEUX</name>
<evidence type="ECO:0000313" key="3">
    <source>
        <dbReference type="Proteomes" id="UP000007809"/>
    </source>
</evidence>
<sequence>MPDHALTDDELAPTVAVDKTVEVKVVVSALVTLVAGVALSLLNALQTDSSILGGLPPWLQFVLITAIPPLATFAAGYAQPSNRV</sequence>
<evidence type="ECO:0000256" key="1">
    <source>
        <dbReference type="SAM" id="Phobius"/>
    </source>
</evidence>
<accession>F4D1F2</accession>
<proteinExistence type="predicted"/>
<dbReference type="EMBL" id="CP002593">
    <property type="protein sequence ID" value="AEA27940.1"/>
    <property type="molecule type" value="Genomic_DNA"/>
</dbReference>
<dbReference type="KEGG" id="pdx:Psed_5815"/>
<feature type="transmembrane region" description="Helical" evidence="1">
    <location>
        <begin position="57"/>
        <end position="78"/>
    </location>
</feature>
<keyword evidence="1" id="KW-1133">Transmembrane helix</keyword>
<feature type="transmembrane region" description="Helical" evidence="1">
    <location>
        <begin position="25"/>
        <end position="45"/>
    </location>
</feature>
<keyword evidence="1" id="KW-0812">Transmembrane</keyword>
<keyword evidence="3" id="KW-1185">Reference proteome</keyword>
<dbReference type="AlphaFoldDB" id="F4D1F2"/>
<keyword evidence="1" id="KW-0472">Membrane</keyword>
<evidence type="ECO:0008006" key="4">
    <source>
        <dbReference type="Google" id="ProtNLM"/>
    </source>
</evidence>
<dbReference type="TCDB" id="1.E.28.1.3">
    <property type="family name" value="the streptomyces aureofaciens phage mu1/6 holin (mu1/6 holin) family"/>
</dbReference>
<dbReference type="Proteomes" id="UP000007809">
    <property type="component" value="Chromosome"/>
</dbReference>
<dbReference type="RefSeq" id="WP_013677839.1">
    <property type="nucleotide sequence ID" value="NC_015312.1"/>
</dbReference>
<dbReference type="HOGENOM" id="CLU_2525114_0_0_11"/>
<dbReference type="STRING" id="675635.Psed_5815"/>
<organism evidence="2 3">
    <name type="scientific">Pseudonocardia dioxanivorans (strain ATCC 55486 / DSM 44775 / JCM 13855 / CB1190)</name>
    <dbReference type="NCBI Taxonomy" id="675635"/>
    <lineage>
        <taxon>Bacteria</taxon>
        <taxon>Bacillati</taxon>
        <taxon>Actinomycetota</taxon>
        <taxon>Actinomycetes</taxon>
        <taxon>Pseudonocardiales</taxon>
        <taxon>Pseudonocardiaceae</taxon>
        <taxon>Pseudonocardia</taxon>
    </lineage>
</organism>
<protein>
    <recommendedName>
        <fullName evidence="4">Holin</fullName>
    </recommendedName>
</protein>
<evidence type="ECO:0000313" key="2">
    <source>
        <dbReference type="EMBL" id="AEA27940.1"/>
    </source>
</evidence>